<dbReference type="Proteomes" id="UP000024376">
    <property type="component" value="Unassembled WGS sequence"/>
</dbReference>
<dbReference type="HOGENOM" id="CLU_2216123_0_0_1"/>
<gene>
    <name evidence="1" type="ORF">M419DRAFT_78017</name>
</gene>
<evidence type="ECO:0000313" key="2">
    <source>
        <dbReference type="Proteomes" id="UP000024376"/>
    </source>
</evidence>
<name>A0A024SEC6_HYPJR</name>
<dbReference type="EMBL" id="KI911145">
    <property type="protein sequence ID" value="ETS02537.1"/>
    <property type="molecule type" value="Genomic_DNA"/>
</dbReference>
<protein>
    <submittedName>
        <fullName evidence="1">Uncharacterized protein</fullName>
    </submittedName>
</protein>
<reference evidence="2" key="1">
    <citation type="journal article" date="2013" name="Ind. Biotechnol.">
        <title>Comparative genomics analysis of Trichoderma reesei strains.</title>
        <authorList>
            <person name="Koike H."/>
            <person name="Aerts A."/>
            <person name="LaButti K."/>
            <person name="Grigoriev I.V."/>
            <person name="Baker S.E."/>
        </authorList>
    </citation>
    <scope>NUCLEOTIDE SEQUENCE [LARGE SCALE GENOMIC DNA]</scope>
    <source>
        <strain evidence="2">ATCC 56765 / BCRC 32924 / NRRL 11460 / Rut C-30</strain>
    </source>
</reference>
<accession>A0A024SEC6</accession>
<organism evidence="1 2">
    <name type="scientific">Hypocrea jecorina (strain ATCC 56765 / BCRC 32924 / NRRL 11460 / Rut C-30)</name>
    <name type="common">Trichoderma reesei</name>
    <dbReference type="NCBI Taxonomy" id="1344414"/>
    <lineage>
        <taxon>Eukaryota</taxon>
        <taxon>Fungi</taxon>
        <taxon>Dikarya</taxon>
        <taxon>Ascomycota</taxon>
        <taxon>Pezizomycotina</taxon>
        <taxon>Sordariomycetes</taxon>
        <taxon>Hypocreomycetidae</taxon>
        <taxon>Hypocreales</taxon>
        <taxon>Hypocreaceae</taxon>
        <taxon>Trichoderma</taxon>
    </lineage>
</organism>
<proteinExistence type="predicted"/>
<sequence>MERLADSGLATPQLIQSRRRKNTSRQIMCELSIHDSMKTNDLQHRSTPDSLMAEAHIQGCGHLLGNVAALIGQLPHRGLRANQHRRNLTQGECHPPDAARLNWDELQVQKRSLSVPGWLNGST</sequence>
<evidence type="ECO:0000313" key="1">
    <source>
        <dbReference type="EMBL" id="ETS02537.1"/>
    </source>
</evidence>
<dbReference type="KEGG" id="trr:M419DRAFT_78017"/>
<dbReference type="AlphaFoldDB" id="A0A024SEC6"/>